<feature type="transmembrane region" description="Helical" evidence="6">
    <location>
        <begin position="446"/>
        <end position="465"/>
    </location>
</feature>
<dbReference type="Proteomes" id="UP000018211">
    <property type="component" value="Unassembled WGS sequence"/>
</dbReference>
<keyword evidence="4 6" id="KW-1133">Transmembrane helix</keyword>
<dbReference type="NCBIfam" id="TIGR00785">
    <property type="entry name" value="dass"/>
    <property type="match status" value="1"/>
</dbReference>
<protein>
    <submittedName>
        <fullName evidence="7">SODIUM/DICARBOXYLATE COTRANSPORTER</fullName>
    </submittedName>
</protein>
<evidence type="ECO:0000313" key="7">
    <source>
        <dbReference type="EMBL" id="CCO47584.1"/>
    </source>
</evidence>
<dbReference type="AlphaFoldDB" id="A0AAV2VSB5"/>
<dbReference type="GO" id="GO:0005315">
    <property type="term" value="F:phosphate transmembrane transporter activity"/>
    <property type="evidence" value="ECO:0007669"/>
    <property type="project" value="TreeGrafter"/>
</dbReference>
<feature type="transmembrane region" description="Helical" evidence="6">
    <location>
        <begin position="356"/>
        <end position="375"/>
    </location>
</feature>
<keyword evidence="5 6" id="KW-0472">Membrane</keyword>
<sequence length="472" mass="50544">MRQYSKFLIPIIVPLIVLIMPLSAFPFEGMTILQQRVVAIFLLAALCWVLEPIPIYATSVVIIVLELLLLSDKGLIFFRLDAGQPHFGELLKYSDIMATFASPIIMLFLGGFFLAMAATKYRLDVNLARVLLKPFGSNPKNVMLGLMLITGVFSMFMSNTATTAMMLSILAPVIAVFGLNDPGRIAFAMSIPVAANIGGIGTPIGTPPNAIALKYLSSENMISFGEWMTFGVPFVIVMMALAWVLIGRLYPTDEQHISLKIKGKFLKTPKAITVYIVFALTILLWLMGSAHGMNSYTVALIPVAVFSLTGIINKEDLKKISWDVLWLVSGGIALGLALDKTGLASLVVHSIPFDSFSPYIVLLGAAFLCLLMANFMSHTATANLLMPIMAALGTSMATLAPLGGEVTLILVVTFSASLGMSLPISTPPNALAHATGNVATNQMAKVGVILGLVGVVLSFVLVWALNLSGFIG</sequence>
<feature type="transmembrane region" description="Helical" evidence="6">
    <location>
        <begin position="163"/>
        <end position="179"/>
    </location>
</feature>
<dbReference type="InterPro" id="IPR030676">
    <property type="entry name" value="CitT-rel"/>
</dbReference>
<feature type="transmembrane region" description="Helical" evidence="6">
    <location>
        <begin position="271"/>
        <end position="287"/>
    </location>
</feature>
<reference evidence="7 8" key="1">
    <citation type="journal article" date="2013" name="ISME J.">
        <title>Comparative genomics of pathogenic lineages of Vibrio nigripulchritudo identifies virulence-associated traits.</title>
        <authorList>
            <person name="Goudenege D."/>
            <person name="Labreuche Y."/>
            <person name="Krin E."/>
            <person name="Ansquer D."/>
            <person name="Mangenot S."/>
            <person name="Calteau A."/>
            <person name="Medigue C."/>
            <person name="Mazel D."/>
            <person name="Polz M.F."/>
            <person name="Le Roux F."/>
        </authorList>
    </citation>
    <scope>NUCLEOTIDE SEQUENCE [LARGE SCALE GENOMIC DNA]</scope>
    <source>
        <strain evidence="7 8">SOn1</strain>
    </source>
</reference>
<dbReference type="PIRSF" id="PIRSF002457">
    <property type="entry name" value="DASS"/>
    <property type="match status" value="1"/>
</dbReference>
<feature type="transmembrane region" description="Helical" evidence="6">
    <location>
        <begin position="7"/>
        <end position="27"/>
    </location>
</feature>
<comment type="caution">
    <text evidence="7">The sequence shown here is derived from an EMBL/GenBank/DDBJ whole genome shotgun (WGS) entry which is preliminary data.</text>
</comment>
<evidence type="ECO:0000256" key="3">
    <source>
        <dbReference type="ARBA" id="ARBA00022692"/>
    </source>
</evidence>
<dbReference type="CDD" id="cd01115">
    <property type="entry name" value="SLC13_permease"/>
    <property type="match status" value="1"/>
</dbReference>
<gene>
    <name evidence="7" type="ORF">VIBNISOn1_300009</name>
</gene>
<dbReference type="InterPro" id="IPR001898">
    <property type="entry name" value="SLC13A/DASS"/>
</dbReference>
<proteinExistence type="inferred from homology"/>
<feature type="transmembrane region" description="Helical" evidence="6">
    <location>
        <begin position="186"/>
        <end position="207"/>
    </location>
</feature>
<dbReference type="EMBL" id="CAOF01000121">
    <property type="protein sequence ID" value="CCO47584.1"/>
    <property type="molecule type" value="Genomic_DNA"/>
</dbReference>
<dbReference type="Pfam" id="PF00939">
    <property type="entry name" value="Na_sulph_symp"/>
    <property type="match status" value="1"/>
</dbReference>
<dbReference type="RefSeq" id="WP_022612350.1">
    <property type="nucleotide sequence ID" value="NZ_LK391965.1"/>
</dbReference>
<dbReference type="PANTHER" id="PTHR10283:SF92">
    <property type="entry name" value="LOW-AFFINITY PHOSPHATE TRANSPORTER PHO91"/>
    <property type="match status" value="1"/>
</dbReference>
<feature type="transmembrane region" description="Helical" evidence="6">
    <location>
        <begin position="227"/>
        <end position="250"/>
    </location>
</feature>
<evidence type="ECO:0000256" key="4">
    <source>
        <dbReference type="ARBA" id="ARBA00022989"/>
    </source>
</evidence>
<feature type="transmembrane region" description="Helical" evidence="6">
    <location>
        <begin position="96"/>
        <end position="118"/>
    </location>
</feature>
<feature type="transmembrane region" description="Helical" evidence="6">
    <location>
        <begin position="55"/>
        <end position="76"/>
    </location>
</feature>
<comment type="subcellular location">
    <subcellularLocation>
        <location evidence="1">Membrane</location>
        <topology evidence="1">Multi-pass membrane protein</topology>
    </subcellularLocation>
</comment>
<evidence type="ECO:0000313" key="8">
    <source>
        <dbReference type="Proteomes" id="UP000018211"/>
    </source>
</evidence>
<evidence type="ECO:0000256" key="2">
    <source>
        <dbReference type="ARBA" id="ARBA00007349"/>
    </source>
</evidence>
<evidence type="ECO:0000256" key="1">
    <source>
        <dbReference type="ARBA" id="ARBA00004141"/>
    </source>
</evidence>
<comment type="similarity">
    <text evidence="2">Belongs to the SLC13A/DASS transporter (TC 2.A.47) family. DIT1 subfamily.</text>
</comment>
<keyword evidence="3 6" id="KW-0812">Transmembrane</keyword>
<organism evidence="7 8">
    <name type="scientific">Vibrio nigripulchritudo SOn1</name>
    <dbReference type="NCBI Taxonomy" id="1238450"/>
    <lineage>
        <taxon>Bacteria</taxon>
        <taxon>Pseudomonadati</taxon>
        <taxon>Pseudomonadota</taxon>
        <taxon>Gammaproteobacteria</taxon>
        <taxon>Vibrionales</taxon>
        <taxon>Vibrionaceae</taxon>
        <taxon>Vibrio</taxon>
    </lineage>
</organism>
<name>A0AAV2VSB5_9VIBR</name>
<evidence type="ECO:0000256" key="6">
    <source>
        <dbReference type="SAM" id="Phobius"/>
    </source>
</evidence>
<feature type="transmembrane region" description="Helical" evidence="6">
    <location>
        <begin position="33"/>
        <end position="50"/>
    </location>
</feature>
<feature type="transmembrane region" description="Helical" evidence="6">
    <location>
        <begin position="324"/>
        <end position="344"/>
    </location>
</feature>
<accession>A0AAV2VSB5</accession>
<dbReference type="PANTHER" id="PTHR10283">
    <property type="entry name" value="SOLUTE CARRIER FAMILY 13 MEMBER"/>
    <property type="match status" value="1"/>
</dbReference>
<feature type="transmembrane region" description="Helical" evidence="6">
    <location>
        <begin position="139"/>
        <end position="157"/>
    </location>
</feature>
<feature type="transmembrane region" description="Helical" evidence="6">
    <location>
        <begin position="293"/>
        <end position="312"/>
    </location>
</feature>
<dbReference type="GO" id="GO:0005886">
    <property type="term" value="C:plasma membrane"/>
    <property type="evidence" value="ECO:0007669"/>
    <property type="project" value="TreeGrafter"/>
</dbReference>
<evidence type="ECO:0000256" key="5">
    <source>
        <dbReference type="ARBA" id="ARBA00023136"/>
    </source>
</evidence>